<proteinExistence type="inferred from homology"/>
<dbReference type="OrthoDB" id="849313at2"/>
<gene>
    <name evidence="2" type="ORF">SAMN02745126_04961</name>
</gene>
<sequence>MKPNDGGPYTLSMDIGGSGLKASVLDRNGHMIVDRVRVATPRNCRPHQMVDLLVELVKPLPAYDRISIGFPGVVRNGAVLTAPHFHREDWPGFPLQQTLADRLGKPARLSNDAEIQGLGIIAGHGLEVVLTLGTGVGSAVFAGGRMTPHLELAHHPIHRDDTYNDYLGAAAFKKCGSKKWNRRVCKMIDIVQTLLNYDTLYLGGGNAVNVKAKLPDNVKIESNDMGIIGGIKLWNDAVWQSARDIGHGGE</sequence>
<organism evidence="2 3">
    <name type="scientific">Enhydrobacter aerosaccus</name>
    <dbReference type="NCBI Taxonomy" id="225324"/>
    <lineage>
        <taxon>Bacteria</taxon>
        <taxon>Pseudomonadati</taxon>
        <taxon>Pseudomonadota</taxon>
        <taxon>Alphaproteobacteria</taxon>
        <taxon>Hyphomicrobiales</taxon>
        <taxon>Enhydrobacter</taxon>
    </lineage>
</organism>
<dbReference type="STRING" id="225324.SAMN02745126_04961"/>
<dbReference type="EMBL" id="FUWJ01000009">
    <property type="protein sequence ID" value="SKA30402.1"/>
    <property type="molecule type" value="Genomic_DNA"/>
</dbReference>
<evidence type="ECO:0000256" key="1">
    <source>
        <dbReference type="ARBA" id="ARBA00006479"/>
    </source>
</evidence>
<evidence type="ECO:0000313" key="3">
    <source>
        <dbReference type="Proteomes" id="UP000190092"/>
    </source>
</evidence>
<dbReference type="GO" id="GO:0016301">
    <property type="term" value="F:kinase activity"/>
    <property type="evidence" value="ECO:0007669"/>
    <property type="project" value="UniProtKB-KW"/>
</dbReference>
<accession>A0A1T4SQD5</accession>
<reference evidence="3" key="1">
    <citation type="submission" date="2017-02" db="EMBL/GenBank/DDBJ databases">
        <authorList>
            <person name="Varghese N."/>
            <person name="Submissions S."/>
        </authorList>
    </citation>
    <scope>NUCLEOTIDE SEQUENCE [LARGE SCALE GENOMIC DNA]</scope>
    <source>
        <strain evidence="3">ATCC 27094</strain>
    </source>
</reference>
<dbReference type="Gene3D" id="3.30.420.40">
    <property type="match status" value="2"/>
</dbReference>
<dbReference type="Pfam" id="PF00480">
    <property type="entry name" value="ROK"/>
    <property type="match status" value="1"/>
</dbReference>
<dbReference type="RefSeq" id="WP_085936709.1">
    <property type="nucleotide sequence ID" value="NZ_FUWJ01000009.1"/>
</dbReference>
<protein>
    <submittedName>
        <fullName evidence="2">Polyphosphate glucokinase</fullName>
    </submittedName>
</protein>
<keyword evidence="3" id="KW-1185">Reference proteome</keyword>
<dbReference type="SUPFAM" id="SSF53067">
    <property type="entry name" value="Actin-like ATPase domain"/>
    <property type="match status" value="1"/>
</dbReference>
<dbReference type="PANTHER" id="PTHR18964:SF149">
    <property type="entry name" value="BIFUNCTIONAL UDP-N-ACETYLGLUCOSAMINE 2-EPIMERASE_N-ACETYLMANNOSAMINE KINASE"/>
    <property type="match status" value="1"/>
</dbReference>
<name>A0A1T4SQD5_9HYPH</name>
<dbReference type="PANTHER" id="PTHR18964">
    <property type="entry name" value="ROK (REPRESSOR, ORF, KINASE) FAMILY"/>
    <property type="match status" value="1"/>
</dbReference>
<keyword evidence="2" id="KW-0808">Transferase</keyword>
<dbReference type="AlphaFoldDB" id="A0A1T4SQD5"/>
<evidence type="ECO:0000313" key="2">
    <source>
        <dbReference type="EMBL" id="SKA30402.1"/>
    </source>
</evidence>
<dbReference type="InterPro" id="IPR043129">
    <property type="entry name" value="ATPase_NBD"/>
</dbReference>
<dbReference type="InterPro" id="IPR000600">
    <property type="entry name" value="ROK"/>
</dbReference>
<keyword evidence="2" id="KW-0418">Kinase</keyword>
<dbReference type="Proteomes" id="UP000190092">
    <property type="component" value="Unassembled WGS sequence"/>
</dbReference>
<comment type="similarity">
    <text evidence="1">Belongs to the ROK (NagC/XylR) family.</text>
</comment>